<sequence>MSLAVADGTVVISYNDLISRPETLHDAISKAFGSGPECLGIVLVKDLPGYPALRERLLLLANQFASLPEPRKELYVDPKSNYSFGWSHGKEVMNGRPDLLKGSYYANPVIDSPVVPGELQTAFPEYYHDNIWPAKNEQGVEGFEEAFKALGGFIFKVGCQLAIACQAFASPHLADLSVSLESLIATSQTTKARLLHYFPQDNRSAEESAEEPVDSWCGFHLDHSLLTGLCSAMYVSHSSDGSRDDKVVPSPSPDSGLYIQTRGGTLTKVNIPADHLAFQTGEALERATEGKLRATPHCVRVGSNPGRGPVSRETFAVFMQPDVTQPIGKDETFGSFSRKIFEEHYGENS</sequence>
<accession>A0A165DK11</accession>
<dbReference type="Proteomes" id="UP000076842">
    <property type="component" value="Unassembled WGS sequence"/>
</dbReference>
<dbReference type="AlphaFoldDB" id="A0A165DK11"/>
<dbReference type="STRING" id="1353952.A0A165DK11"/>
<dbReference type="InterPro" id="IPR027443">
    <property type="entry name" value="IPNS-like_sf"/>
</dbReference>
<evidence type="ECO:0000313" key="2">
    <source>
        <dbReference type="Proteomes" id="UP000076842"/>
    </source>
</evidence>
<dbReference type="PANTHER" id="PTHR48420:SF1">
    <property type="entry name" value="NON-HAEM DIOXYGENASE N-TERMINAL DOMAIN-CONTAINING PROTEIN"/>
    <property type="match status" value="1"/>
</dbReference>
<evidence type="ECO:0000313" key="1">
    <source>
        <dbReference type="EMBL" id="KZT52979.1"/>
    </source>
</evidence>
<keyword evidence="2" id="KW-1185">Reference proteome</keyword>
<organism evidence="1 2">
    <name type="scientific">Calocera cornea HHB12733</name>
    <dbReference type="NCBI Taxonomy" id="1353952"/>
    <lineage>
        <taxon>Eukaryota</taxon>
        <taxon>Fungi</taxon>
        <taxon>Dikarya</taxon>
        <taxon>Basidiomycota</taxon>
        <taxon>Agaricomycotina</taxon>
        <taxon>Dacrymycetes</taxon>
        <taxon>Dacrymycetales</taxon>
        <taxon>Dacrymycetaceae</taxon>
        <taxon>Calocera</taxon>
    </lineage>
</organism>
<proteinExistence type="predicted"/>
<dbReference type="PANTHER" id="PTHR48420">
    <property type="entry name" value="NON-HAEM DIOXYGENASE N-TERMINAL DOMAIN-CONTAINING PROTEIN"/>
    <property type="match status" value="1"/>
</dbReference>
<reference evidence="1 2" key="1">
    <citation type="journal article" date="2016" name="Mol. Biol. Evol.">
        <title>Comparative Genomics of Early-Diverging Mushroom-Forming Fungi Provides Insights into the Origins of Lignocellulose Decay Capabilities.</title>
        <authorList>
            <person name="Nagy L.G."/>
            <person name="Riley R."/>
            <person name="Tritt A."/>
            <person name="Adam C."/>
            <person name="Daum C."/>
            <person name="Floudas D."/>
            <person name="Sun H."/>
            <person name="Yadav J.S."/>
            <person name="Pangilinan J."/>
            <person name="Larsson K.H."/>
            <person name="Matsuura K."/>
            <person name="Barry K."/>
            <person name="Labutti K."/>
            <person name="Kuo R."/>
            <person name="Ohm R.A."/>
            <person name="Bhattacharya S.S."/>
            <person name="Shirouzu T."/>
            <person name="Yoshinaga Y."/>
            <person name="Martin F.M."/>
            <person name="Grigoriev I.V."/>
            <person name="Hibbett D.S."/>
        </authorList>
    </citation>
    <scope>NUCLEOTIDE SEQUENCE [LARGE SCALE GENOMIC DNA]</scope>
    <source>
        <strain evidence="1 2">HHB12733</strain>
    </source>
</reference>
<name>A0A165DK11_9BASI</name>
<dbReference type="Gene3D" id="2.60.120.330">
    <property type="entry name" value="B-lactam Antibiotic, Isopenicillin N Synthase, Chain"/>
    <property type="match status" value="1"/>
</dbReference>
<gene>
    <name evidence="1" type="ORF">CALCODRAFT_501654</name>
</gene>
<dbReference type="SUPFAM" id="SSF51197">
    <property type="entry name" value="Clavaminate synthase-like"/>
    <property type="match status" value="1"/>
</dbReference>
<dbReference type="EMBL" id="KV424050">
    <property type="protein sequence ID" value="KZT52979.1"/>
    <property type="molecule type" value="Genomic_DNA"/>
</dbReference>
<protein>
    <submittedName>
        <fullName evidence="1">Clavaminate synthase-like protein</fullName>
    </submittedName>
</protein>
<dbReference type="InParanoid" id="A0A165DK11"/>
<dbReference type="OrthoDB" id="438224at2759"/>